<dbReference type="AlphaFoldDB" id="K1UAC5"/>
<protein>
    <submittedName>
        <fullName evidence="1">Uncharacterized protein</fullName>
    </submittedName>
</protein>
<proteinExistence type="predicted"/>
<sequence>MPDYSKPAEQTIAFRCVSTWGDDNPTLWTDESRVGLYCEQTGSVNTPLAPAAISAGEAEGLFYTRMPWEKSKEYLFYLYAPYGESNTSTLISGSLSAAQMQNGASSSHVDGLGLAYAA</sequence>
<dbReference type="EMBL" id="AJWY01001923">
    <property type="protein sequence ID" value="EKC79048.1"/>
    <property type="molecule type" value="Genomic_DNA"/>
</dbReference>
<name>K1UAC5_9ZZZZ</name>
<accession>K1UAC5</accession>
<feature type="non-terminal residue" evidence="1">
    <location>
        <position position="118"/>
    </location>
</feature>
<reference evidence="1" key="1">
    <citation type="journal article" date="2013" name="Environ. Microbiol.">
        <title>Microbiota from the distal guts of lean and obese adolescents exhibit partial functional redundancy besides clear differences in community structure.</title>
        <authorList>
            <person name="Ferrer M."/>
            <person name="Ruiz A."/>
            <person name="Lanza F."/>
            <person name="Haange S.B."/>
            <person name="Oberbach A."/>
            <person name="Till H."/>
            <person name="Bargiela R."/>
            <person name="Campoy C."/>
            <person name="Segura M.T."/>
            <person name="Richter M."/>
            <person name="von Bergen M."/>
            <person name="Seifert J."/>
            <person name="Suarez A."/>
        </authorList>
    </citation>
    <scope>NUCLEOTIDE SEQUENCE</scope>
</reference>
<evidence type="ECO:0000313" key="1">
    <source>
        <dbReference type="EMBL" id="EKC79048.1"/>
    </source>
</evidence>
<organism evidence="1">
    <name type="scientific">human gut metagenome</name>
    <dbReference type="NCBI Taxonomy" id="408170"/>
    <lineage>
        <taxon>unclassified sequences</taxon>
        <taxon>metagenomes</taxon>
        <taxon>organismal metagenomes</taxon>
    </lineage>
</organism>
<comment type="caution">
    <text evidence="1">The sequence shown here is derived from an EMBL/GenBank/DDBJ whole genome shotgun (WGS) entry which is preliminary data.</text>
</comment>
<gene>
    <name evidence="1" type="ORF">LEA_02854</name>
</gene>